<sequence length="104" mass="11739">MSEIVFFLTTLHSEDVREAYENWVRDVDQPAADALPGVERYRVVRLEGPATEGSTTPAYSYIEIIEITDLETYRKSVQATPASLFDQFRSYLSAFDAVAGRVVE</sequence>
<evidence type="ECO:0000313" key="2">
    <source>
        <dbReference type="Proteomes" id="UP001501598"/>
    </source>
</evidence>
<dbReference type="Pfam" id="PF11639">
    <property type="entry name" value="HapK"/>
    <property type="match status" value="1"/>
</dbReference>
<keyword evidence="2" id="KW-1185">Reference proteome</keyword>
<evidence type="ECO:0008006" key="3">
    <source>
        <dbReference type="Google" id="ProtNLM"/>
    </source>
</evidence>
<organism evidence="1 2">
    <name type="scientific">Pseudonocardia xishanensis</name>
    <dbReference type="NCBI Taxonomy" id="630995"/>
    <lineage>
        <taxon>Bacteria</taxon>
        <taxon>Bacillati</taxon>
        <taxon>Actinomycetota</taxon>
        <taxon>Actinomycetes</taxon>
        <taxon>Pseudonocardiales</taxon>
        <taxon>Pseudonocardiaceae</taxon>
        <taxon>Pseudonocardia</taxon>
    </lineage>
</organism>
<protein>
    <recommendedName>
        <fullName evidence="3">REDY-like protein HapK</fullName>
    </recommendedName>
</protein>
<reference evidence="2" key="1">
    <citation type="journal article" date="2019" name="Int. J. Syst. Evol. Microbiol.">
        <title>The Global Catalogue of Microorganisms (GCM) 10K type strain sequencing project: providing services to taxonomists for standard genome sequencing and annotation.</title>
        <authorList>
            <consortium name="The Broad Institute Genomics Platform"/>
            <consortium name="The Broad Institute Genome Sequencing Center for Infectious Disease"/>
            <person name="Wu L."/>
            <person name="Ma J."/>
        </authorList>
    </citation>
    <scope>NUCLEOTIDE SEQUENCE [LARGE SCALE GENOMIC DNA]</scope>
    <source>
        <strain evidence="2">JCM 17906</strain>
    </source>
</reference>
<proteinExistence type="predicted"/>
<dbReference type="InterPro" id="IPR011008">
    <property type="entry name" value="Dimeric_a/b-barrel"/>
</dbReference>
<dbReference type="EMBL" id="BAABGT010000119">
    <property type="protein sequence ID" value="GAA4559383.1"/>
    <property type="molecule type" value="Genomic_DNA"/>
</dbReference>
<dbReference type="Gene3D" id="3.30.70.100">
    <property type="match status" value="1"/>
</dbReference>
<evidence type="ECO:0000313" key="1">
    <source>
        <dbReference type="EMBL" id="GAA4559383.1"/>
    </source>
</evidence>
<comment type="caution">
    <text evidence="1">The sequence shown here is derived from an EMBL/GenBank/DDBJ whole genome shotgun (WGS) entry which is preliminary data.</text>
</comment>
<dbReference type="RefSeq" id="WP_345427290.1">
    <property type="nucleotide sequence ID" value="NZ_BAABGT010000119.1"/>
</dbReference>
<dbReference type="InterPro" id="IPR021667">
    <property type="entry name" value="HapK"/>
</dbReference>
<gene>
    <name evidence="1" type="ORF">GCM10023175_67230</name>
</gene>
<dbReference type="Proteomes" id="UP001501598">
    <property type="component" value="Unassembled WGS sequence"/>
</dbReference>
<dbReference type="SUPFAM" id="SSF54909">
    <property type="entry name" value="Dimeric alpha+beta barrel"/>
    <property type="match status" value="1"/>
</dbReference>
<accession>A0ABP8S4L4</accession>
<name>A0ABP8S4L4_9PSEU</name>